<dbReference type="AlphaFoldDB" id="A0A211ZMC5"/>
<dbReference type="PROSITE" id="PS51078">
    <property type="entry name" value="ICLR_ED"/>
    <property type="match status" value="1"/>
</dbReference>
<name>A0A211ZMC5_9PROT</name>
<keyword evidence="7" id="KW-1185">Reference proteome</keyword>
<evidence type="ECO:0000259" key="4">
    <source>
        <dbReference type="PROSITE" id="PS51077"/>
    </source>
</evidence>
<dbReference type="InterPro" id="IPR014757">
    <property type="entry name" value="Tscrpt_reg_IclR_C"/>
</dbReference>
<evidence type="ECO:0000313" key="6">
    <source>
        <dbReference type="EMBL" id="OWJ66400.1"/>
    </source>
</evidence>
<dbReference type="OrthoDB" id="9807558at2"/>
<proteinExistence type="predicted"/>
<evidence type="ECO:0000256" key="1">
    <source>
        <dbReference type="ARBA" id="ARBA00023015"/>
    </source>
</evidence>
<dbReference type="EMBL" id="NHON01000024">
    <property type="protein sequence ID" value="OWJ66400.1"/>
    <property type="molecule type" value="Genomic_DNA"/>
</dbReference>
<feature type="domain" description="IclR-ED" evidence="5">
    <location>
        <begin position="66"/>
        <end position="256"/>
    </location>
</feature>
<evidence type="ECO:0000256" key="2">
    <source>
        <dbReference type="ARBA" id="ARBA00023125"/>
    </source>
</evidence>
<dbReference type="Proteomes" id="UP000196655">
    <property type="component" value="Unassembled WGS sequence"/>
</dbReference>
<dbReference type="InterPro" id="IPR005471">
    <property type="entry name" value="Tscrpt_reg_IclR_N"/>
</dbReference>
<dbReference type="InterPro" id="IPR029016">
    <property type="entry name" value="GAF-like_dom_sf"/>
</dbReference>
<dbReference type="CDD" id="cd00090">
    <property type="entry name" value="HTH_ARSR"/>
    <property type="match status" value="1"/>
</dbReference>
<gene>
    <name evidence="6" type="ORF">BWR60_14570</name>
</gene>
<evidence type="ECO:0000256" key="3">
    <source>
        <dbReference type="ARBA" id="ARBA00023163"/>
    </source>
</evidence>
<dbReference type="InterPro" id="IPR050707">
    <property type="entry name" value="HTH_MetabolicPath_Reg"/>
</dbReference>
<dbReference type="Gene3D" id="3.30.450.40">
    <property type="match status" value="1"/>
</dbReference>
<keyword evidence="2" id="KW-0238">DNA-binding</keyword>
<sequence>MAKESEAPGKSLQRGFAILRALAEAGGEGAKLIRIAEATGLTQATVHRLLQALQTEGVVEQDGRSRLYRLGIDFFALAARAGNPGNLRDLCWPVLQRLSAMLHDTVFLLVRSGFDAMCLDRCEGPFPIRSFTGDIGGRVPLGVGQGALVILAFLPEAEREEVIRFNVPRLLGQGFMDEVYLRTEIAKAREAGFASRRDVALPGMGGVAVPVLDREGRAVAALSIGTISERLGEDRLPTVVEILKREATAIGPRINPFDPALRRPAQLLGSAGRGG</sequence>
<dbReference type="GO" id="GO:0045892">
    <property type="term" value="P:negative regulation of DNA-templated transcription"/>
    <property type="evidence" value="ECO:0007669"/>
    <property type="project" value="TreeGrafter"/>
</dbReference>
<dbReference type="SUPFAM" id="SSF46785">
    <property type="entry name" value="Winged helix' DNA-binding domain"/>
    <property type="match status" value="1"/>
</dbReference>
<feature type="domain" description="HTH iclR-type" evidence="4">
    <location>
        <begin position="9"/>
        <end position="72"/>
    </location>
</feature>
<reference evidence="7" key="1">
    <citation type="submission" date="2017-05" db="EMBL/GenBank/DDBJ databases">
        <authorList>
            <person name="Macchi M."/>
            <person name="Festa S."/>
            <person name="Coppotelli B.M."/>
            <person name="Morelli I.S."/>
        </authorList>
    </citation>
    <scope>NUCLEOTIDE SEQUENCE [LARGE SCALE GENOMIC DNA]</scope>
    <source>
        <strain evidence="7">I</strain>
    </source>
</reference>
<dbReference type="STRING" id="1122125.GCA_000423185_03021"/>
<dbReference type="GO" id="GO:0003700">
    <property type="term" value="F:DNA-binding transcription factor activity"/>
    <property type="evidence" value="ECO:0007669"/>
    <property type="project" value="TreeGrafter"/>
</dbReference>
<dbReference type="PANTHER" id="PTHR30136:SF39">
    <property type="entry name" value="TRANSCRIPTIONAL REGULATORY PROTEIN"/>
    <property type="match status" value="1"/>
</dbReference>
<dbReference type="InterPro" id="IPR036390">
    <property type="entry name" value="WH_DNA-bd_sf"/>
</dbReference>
<comment type="caution">
    <text evidence="6">The sequence shown here is derived from an EMBL/GenBank/DDBJ whole genome shotgun (WGS) entry which is preliminary data.</text>
</comment>
<dbReference type="PANTHER" id="PTHR30136">
    <property type="entry name" value="HELIX-TURN-HELIX TRANSCRIPTIONAL REGULATOR, ICLR FAMILY"/>
    <property type="match status" value="1"/>
</dbReference>
<dbReference type="Gene3D" id="1.10.10.10">
    <property type="entry name" value="Winged helix-like DNA-binding domain superfamily/Winged helix DNA-binding domain"/>
    <property type="match status" value="1"/>
</dbReference>
<dbReference type="GO" id="GO:0003677">
    <property type="term" value="F:DNA binding"/>
    <property type="evidence" value="ECO:0007669"/>
    <property type="project" value="UniProtKB-KW"/>
</dbReference>
<keyword evidence="3" id="KW-0804">Transcription</keyword>
<dbReference type="SUPFAM" id="SSF55781">
    <property type="entry name" value="GAF domain-like"/>
    <property type="match status" value="1"/>
</dbReference>
<dbReference type="InterPro" id="IPR011991">
    <property type="entry name" value="ArsR-like_HTH"/>
</dbReference>
<organism evidence="6 7">
    <name type="scientific">Inquilinus limosus</name>
    <dbReference type="NCBI Taxonomy" id="171674"/>
    <lineage>
        <taxon>Bacteria</taxon>
        <taxon>Pseudomonadati</taxon>
        <taxon>Pseudomonadota</taxon>
        <taxon>Alphaproteobacteria</taxon>
        <taxon>Rhodospirillales</taxon>
        <taxon>Rhodospirillaceae</taxon>
        <taxon>Inquilinus</taxon>
    </lineage>
</organism>
<dbReference type="Pfam" id="PF09339">
    <property type="entry name" value="HTH_IclR"/>
    <property type="match status" value="1"/>
</dbReference>
<dbReference type="PROSITE" id="PS51077">
    <property type="entry name" value="HTH_ICLR"/>
    <property type="match status" value="1"/>
</dbReference>
<dbReference type="RefSeq" id="WP_088151755.1">
    <property type="nucleotide sequence ID" value="NZ_NHON01000024.1"/>
</dbReference>
<accession>A0A211ZMC5</accession>
<dbReference type="Pfam" id="PF01614">
    <property type="entry name" value="IclR_C"/>
    <property type="match status" value="1"/>
</dbReference>
<evidence type="ECO:0000259" key="5">
    <source>
        <dbReference type="PROSITE" id="PS51078"/>
    </source>
</evidence>
<dbReference type="InterPro" id="IPR036388">
    <property type="entry name" value="WH-like_DNA-bd_sf"/>
</dbReference>
<evidence type="ECO:0000313" key="7">
    <source>
        <dbReference type="Proteomes" id="UP000196655"/>
    </source>
</evidence>
<protein>
    <submittedName>
        <fullName evidence="6">IclR family transcriptional regulator</fullName>
    </submittedName>
</protein>
<dbReference type="SMART" id="SM00346">
    <property type="entry name" value="HTH_ICLR"/>
    <property type="match status" value="1"/>
</dbReference>
<keyword evidence="1" id="KW-0805">Transcription regulation</keyword>